<proteinExistence type="inferred from homology"/>
<dbReference type="InterPro" id="IPR036928">
    <property type="entry name" value="AS_sf"/>
</dbReference>
<dbReference type="Pfam" id="PF01425">
    <property type="entry name" value="Amidase"/>
    <property type="match status" value="1"/>
</dbReference>
<dbReference type="GO" id="GO:0004040">
    <property type="term" value="F:amidase activity"/>
    <property type="evidence" value="ECO:0007669"/>
    <property type="project" value="UniProtKB-EC"/>
</dbReference>
<dbReference type="Proteomes" id="UP001056012">
    <property type="component" value="Chromosome 2"/>
</dbReference>
<accession>A0A9Q8Z592</accession>
<feature type="active site" description="Charge relay system" evidence="5">
    <location>
        <position position="123"/>
    </location>
</feature>
<feature type="active site" description="Acyl-ester intermediate" evidence="5">
    <location>
        <position position="222"/>
    </location>
</feature>
<evidence type="ECO:0000256" key="5">
    <source>
        <dbReference type="PIRSR" id="PIRSR001221-1"/>
    </source>
</evidence>
<name>A0A9Q8Z592_CURCL</name>
<evidence type="ECO:0000256" key="6">
    <source>
        <dbReference type="PIRSR" id="PIRSR001221-2"/>
    </source>
</evidence>
<feature type="active site" description="Charge relay system" evidence="5">
    <location>
        <position position="198"/>
    </location>
</feature>
<feature type="domain" description="Amidase" evidence="7">
    <location>
        <begin position="74"/>
        <end position="552"/>
    </location>
</feature>
<dbReference type="InterPro" id="IPR023631">
    <property type="entry name" value="Amidase_dom"/>
</dbReference>
<dbReference type="FunFam" id="3.90.1300.10:FF:000003">
    <property type="entry name" value="Amidase signature enzyme"/>
    <property type="match status" value="1"/>
</dbReference>
<dbReference type="AlphaFoldDB" id="A0A9Q8Z592"/>
<keyword evidence="4 8" id="KW-0378">Hydrolase</keyword>
<keyword evidence="9" id="KW-1185">Reference proteome</keyword>
<reference evidence="8" key="1">
    <citation type="submission" date="2021-12" db="EMBL/GenBank/DDBJ databases">
        <title>Curvularia clavata genome.</title>
        <authorList>
            <person name="Cao Y."/>
        </authorList>
    </citation>
    <scope>NUCLEOTIDE SEQUENCE</scope>
    <source>
        <strain evidence="8">Yc1106</strain>
    </source>
</reference>
<comment type="catalytic activity">
    <reaction evidence="1">
        <text>a monocarboxylic acid amide + H2O = a monocarboxylate + NH4(+)</text>
        <dbReference type="Rhea" id="RHEA:12020"/>
        <dbReference type="ChEBI" id="CHEBI:15377"/>
        <dbReference type="ChEBI" id="CHEBI:28938"/>
        <dbReference type="ChEBI" id="CHEBI:35757"/>
        <dbReference type="ChEBI" id="CHEBI:83628"/>
        <dbReference type="EC" id="3.5.1.4"/>
    </reaction>
</comment>
<evidence type="ECO:0000313" key="8">
    <source>
        <dbReference type="EMBL" id="USP76244.1"/>
    </source>
</evidence>
<feature type="binding site" evidence="6">
    <location>
        <position position="172"/>
    </location>
    <ligand>
        <name>substrate</name>
    </ligand>
</feature>
<dbReference type="VEuPathDB" id="FungiDB:yc1106_03518"/>
<sequence>MGLSTYWQHKADCVEGYRQLSFISKRKQSERASKLASLPAPYLSPLSAQDRTILGKPIQELVQDVHKQITNPIDILRAYAKVTVKAQEKINCVTEVLFPEAEEWAKNEVNLKGPLAGIPVSVKDTVNVKGFDTSVAHSTNVGKPQSEDGVTIKILKDAGAVPFVKTNIPTTLLSFESTNDVWGQCKNPHNDKYSPGGSTGGESALLAFGGSRIGIGTDVAGSVRVPAHFSGCYSIRCSTGRWPKVGLNTSMAGQDGIPSVASPMARTLNDLTYFTRSFIQMKPWQYDYTVHPLAWREDVETEYREKKKLRIGVMRTDHVVDPSPACARALDQTVKALVAEGHEVFDVEPPSPYEALQVASQLLLSDGGATFLGHFRTGEWNDLGAAQMVKYMHLPRFIKYIHYLYVKYIKGDSIWAGLLRDWHPKSAHEYWQLIARREYYKANFYKWWSEEAKMDVMLAPPNATPAVPHGGMHDAVSSCGYTFLFNLLDYSAGVLPVTHVDAKEDALPSDFQLKKLNGVAQGAYKHYDAEKMAGLPVAVQVIGRRLEEEKVLAIMERVEDALDKHGGRYELLEVD</sequence>
<comment type="similarity">
    <text evidence="2">Belongs to the amidase family.</text>
</comment>
<evidence type="ECO:0000256" key="2">
    <source>
        <dbReference type="ARBA" id="ARBA00009199"/>
    </source>
</evidence>
<dbReference type="EC" id="3.5.1.4" evidence="3"/>
<evidence type="ECO:0000256" key="3">
    <source>
        <dbReference type="ARBA" id="ARBA00012922"/>
    </source>
</evidence>
<feature type="binding site" evidence="6">
    <location>
        <position position="198"/>
    </location>
    <ligand>
        <name>substrate</name>
    </ligand>
</feature>
<dbReference type="Gene3D" id="3.90.1300.10">
    <property type="entry name" value="Amidase signature (AS) domain"/>
    <property type="match status" value="1"/>
</dbReference>
<evidence type="ECO:0000256" key="4">
    <source>
        <dbReference type="ARBA" id="ARBA00022801"/>
    </source>
</evidence>
<evidence type="ECO:0000256" key="1">
    <source>
        <dbReference type="ARBA" id="ARBA00001311"/>
    </source>
</evidence>
<evidence type="ECO:0000313" key="9">
    <source>
        <dbReference type="Proteomes" id="UP001056012"/>
    </source>
</evidence>
<dbReference type="SUPFAM" id="SSF75304">
    <property type="entry name" value="Amidase signature (AS) enzymes"/>
    <property type="match status" value="1"/>
</dbReference>
<dbReference type="OrthoDB" id="6428749at2759"/>
<organism evidence="8 9">
    <name type="scientific">Curvularia clavata</name>
    <dbReference type="NCBI Taxonomy" id="95742"/>
    <lineage>
        <taxon>Eukaryota</taxon>
        <taxon>Fungi</taxon>
        <taxon>Dikarya</taxon>
        <taxon>Ascomycota</taxon>
        <taxon>Pezizomycotina</taxon>
        <taxon>Dothideomycetes</taxon>
        <taxon>Pleosporomycetidae</taxon>
        <taxon>Pleosporales</taxon>
        <taxon>Pleosporineae</taxon>
        <taxon>Pleosporaceae</taxon>
        <taxon>Curvularia</taxon>
    </lineage>
</organism>
<protein>
    <recommendedName>
        <fullName evidence="3">amidase</fullName>
        <ecNumber evidence="3">3.5.1.4</ecNumber>
    </recommendedName>
</protein>
<feature type="binding site" evidence="6">
    <location>
        <begin position="219"/>
        <end position="222"/>
    </location>
    <ligand>
        <name>substrate</name>
    </ligand>
</feature>
<dbReference type="PIRSF" id="PIRSF001221">
    <property type="entry name" value="Amidase_fungi"/>
    <property type="match status" value="1"/>
</dbReference>
<dbReference type="PANTHER" id="PTHR46072:SF10">
    <property type="entry name" value="ACETAMIDASE"/>
    <property type="match status" value="1"/>
</dbReference>
<dbReference type="PANTHER" id="PTHR46072">
    <property type="entry name" value="AMIDASE-RELATED-RELATED"/>
    <property type="match status" value="1"/>
</dbReference>
<evidence type="ECO:0000259" key="7">
    <source>
        <dbReference type="Pfam" id="PF01425"/>
    </source>
</evidence>
<dbReference type="EMBL" id="CP089275">
    <property type="protein sequence ID" value="USP76244.1"/>
    <property type="molecule type" value="Genomic_DNA"/>
</dbReference>
<gene>
    <name evidence="8" type="ORF">yc1106_03518</name>
</gene>